<organism evidence="3 4">
    <name type="scientific">Paenibacillus amylolyticus</name>
    <dbReference type="NCBI Taxonomy" id="1451"/>
    <lineage>
        <taxon>Bacteria</taxon>
        <taxon>Bacillati</taxon>
        <taxon>Bacillota</taxon>
        <taxon>Bacilli</taxon>
        <taxon>Bacillales</taxon>
        <taxon>Paenibacillaceae</taxon>
        <taxon>Paenibacillus</taxon>
    </lineage>
</organism>
<sequence>MKSLTRMQTFISLMFLTTVLLLSGCNTTPINSTNESSSAPADHQKKLEPDPTLPKELPTPIIQTASGISVPAVQSSYCWGSKCADYVGGITMLEGTTPTPVLAGEKLTIEMDIPIPPDNVMMYEYVGDQTREISSQDGTFHLPQETGIYYYSAFVNWSSKEDQQVSLGSTSFAFSVQITETN</sequence>
<dbReference type="Proteomes" id="UP000069697">
    <property type="component" value="Unassembled WGS sequence"/>
</dbReference>
<dbReference type="AlphaFoldDB" id="A0A100VS18"/>
<keyword evidence="2" id="KW-0732">Signal</keyword>
<feature type="signal peptide" evidence="2">
    <location>
        <begin position="1"/>
        <end position="23"/>
    </location>
</feature>
<evidence type="ECO:0000256" key="1">
    <source>
        <dbReference type="SAM" id="MobiDB-lite"/>
    </source>
</evidence>
<name>A0A100VS18_PAEAM</name>
<feature type="region of interest" description="Disordered" evidence="1">
    <location>
        <begin position="31"/>
        <end position="58"/>
    </location>
</feature>
<dbReference type="EMBL" id="BCNV01000007">
    <property type="protein sequence ID" value="GAS85032.1"/>
    <property type="molecule type" value="Genomic_DNA"/>
</dbReference>
<comment type="caution">
    <text evidence="3">The sequence shown here is derived from an EMBL/GenBank/DDBJ whole genome shotgun (WGS) entry which is preliminary data.</text>
</comment>
<reference evidence="3 4" key="1">
    <citation type="journal article" date="2016" name="Genome Announc.">
        <title>Draft Genome Sequence of Paenibacillus amylolyticus Heshi-A3, Isolated from Fermented Rice Bran in a Japanese Fermented Seafood Dish.</title>
        <authorList>
            <person name="Akuzawa S."/>
            <person name="Nagaoka J."/>
            <person name="Kanekatsu M."/>
            <person name="Kubota E."/>
            <person name="Ohtake R."/>
            <person name="Suzuki T."/>
            <person name="Kanesaki Y."/>
        </authorList>
    </citation>
    <scope>NUCLEOTIDE SEQUENCE [LARGE SCALE GENOMIC DNA]</scope>
    <source>
        <strain evidence="3 4">Heshi-A3</strain>
    </source>
</reference>
<dbReference type="RefSeq" id="WP_062837407.1">
    <property type="nucleotide sequence ID" value="NZ_BCNV01000007.1"/>
</dbReference>
<dbReference type="PROSITE" id="PS51257">
    <property type="entry name" value="PROKAR_LIPOPROTEIN"/>
    <property type="match status" value="1"/>
</dbReference>
<feature type="chain" id="PRO_5039099533" description="Lipoprotein" evidence="2">
    <location>
        <begin position="24"/>
        <end position="182"/>
    </location>
</feature>
<evidence type="ECO:0000313" key="4">
    <source>
        <dbReference type="Proteomes" id="UP000069697"/>
    </source>
</evidence>
<reference evidence="4" key="2">
    <citation type="submission" date="2016-01" db="EMBL/GenBank/DDBJ databases">
        <title>Draft Genome Sequence of Paenibacillus amylolyticus Heshi-A3 that Was Isolated from Fermented Rice Bran with Aging Salted Mackerel, Which Was Named Heshiko as Traditional Fermented Seafood in Japan.</title>
        <authorList>
            <person name="Akuzawa S."/>
            <person name="Nakagawa J."/>
            <person name="Kanekatsu T."/>
            <person name="Kubota E."/>
            <person name="Ohtake R."/>
            <person name="Suzuki T."/>
            <person name="Kanesaki Y."/>
        </authorList>
    </citation>
    <scope>NUCLEOTIDE SEQUENCE [LARGE SCALE GENOMIC DNA]</scope>
    <source>
        <strain evidence="4">Heshi-A3</strain>
    </source>
</reference>
<accession>A0A100VS18</accession>
<gene>
    <name evidence="3" type="ORF">PAHA3_5153</name>
</gene>
<proteinExistence type="predicted"/>
<evidence type="ECO:0000256" key="2">
    <source>
        <dbReference type="SAM" id="SignalP"/>
    </source>
</evidence>
<evidence type="ECO:0008006" key="5">
    <source>
        <dbReference type="Google" id="ProtNLM"/>
    </source>
</evidence>
<protein>
    <recommendedName>
        <fullName evidence="5">Lipoprotein</fullName>
    </recommendedName>
</protein>
<evidence type="ECO:0000313" key="3">
    <source>
        <dbReference type="EMBL" id="GAS85032.1"/>
    </source>
</evidence>